<reference evidence="1" key="2">
    <citation type="journal article" date="2015" name="Fish Shellfish Immunol.">
        <title>Early steps in the European eel (Anguilla anguilla)-Vibrio vulnificus interaction in the gills: Role of the RtxA13 toxin.</title>
        <authorList>
            <person name="Callol A."/>
            <person name="Pajuelo D."/>
            <person name="Ebbesson L."/>
            <person name="Teles M."/>
            <person name="MacKenzie S."/>
            <person name="Amaro C."/>
        </authorList>
    </citation>
    <scope>NUCLEOTIDE SEQUENCE</scope>
</reference>
<reference evidence="1" key="1">
    <citation type="submission" date="2014-11" db="EMBL/GenBank/DDBJ databases">
        <authorList>
            <person name="Amaro Gonzalez C."/>
        </authorList>
    </citation>
    <scope>NUCLEOTIDE SEQUENCE</scope>
</reference>
<accession>A0A0E9XN26</accession>
<protein>
    <submittedName>
        <fullName evidence="1">Uncharacterized protein</fullName>
    </submittedName>
</protein>
<proteinExistence type="predicted"/>
<evidence type="ECO:0000313" key="1">
    <source>
        <dbReference type="EMBL" id="JAI04065.1"/>
    </source>
</evidence>
<sequence>MACSQTENFTSGHKGYWQNNLRIHNTKYKQQDPVYH</sequence>
<dbReference type="AlphaFoldDB" id="A0A0E9XN26"/>
<name>A0A0E9XN26_ANGAN</name>
<dbReference type="EMBL" id="GBXM01004513">
    <property type="protein sequence ID" value="JAI04065.1"/>
    <property type="molecule type" value="Transcribed_RNA"/>
</dbReference>
<organism evidence="1">
    <name type="scientific">Anguilla anguilla</name>
    <name type="common">European freshwater eel</name>
    <name type="synonym">Muraena anguilla</name>
    <dbReference type="NCBI Taxonomy" id="7936"/>
    <lineage>
        <taxon>Eukaryota</taxon>
        <taxon>Metazoa</taxon>
        <taxon>Chordata</taxon>
        <taxon>Craniata</taxon>
        <taxon>Vertebrata</taxon>
        <taxon>Euteleostomi</taxon>
        <taxon>Actinopterygii</taxon>
        <taxon>Neopterygii</taxon>
        <taxon>Teleostei</taxon>
        <taxon>Anguilliformes</taxon>
        <taxon>Anguillidae</taxon>
        <taxon>Anguilla</taxon>
    </lineage>
</organism>